<evidence type="ECO:0000313" key="2">
    <source>
        <dbReference type="EMBL" id="KAA0016704.1"/>
    </source>
</evidence>
<dbReference type="EMBL" id="VTPX01000010">
    <property type="protein sequence ID" value="KAA0016704.1"/>
    <property type="molecule type" value="Genomic_DNA"/>
</dbReference>
<keyword evidence="1" id="KW-1133">Transmembrane helix</keyword>
<keyword evidence="3" id="KW-1185">Reference proteome</keyword>
<gene>
    <name evidence="2" type="ORF">F0A16_16665</name>
</gene>
<dbReference type="InterPro" id="IPR012902">
    <property type="entry name" value="N_methyl_site"/>
</dbReference>
<comment type="caution">
    <text evidence="2">The sequence shown here is derived from an EMBL/GenBank/DDBJ whole genome shotgun (WGS) entry which is preliminary data.</text>
</comment>
<keyword evidence="1" id="KW-0812">Transmembrane</keyword>
<name>A0A640WDD3_9GAMM</name>
<evidence type="ECO:0000256" key="1">
    <source>
        <dbReference type="SAM" id="Phobius"/>
    </source>
</evidence>
<sequence length="194" mass="21066">MTKVNECSVSVSNEYALAQLSRLSALLYAQRGLSLIEVLIAIVVFSVGLLGTAWLIVGQNQLEQESGYRATATLMAEDLLERIRLAGSNADRYLGNYEIPGAGSGTENEGVGDIPDGLRDWAAAWANRYALPHARVCSSKAAAEAGEGSDIDVTVVWRSRIEMTPPDDLPVCVSARDSQYQQRWAVLTSWMDAE</sequence>
<dbReference type="AlphaFoldDB" id="A0A640WDD3"/>
<feature type="transmembrane region" description="Helical" evidence="1">
    <location>
        <begin position="33"/>
        <end position="57"/>
    </location>
</feature>
<organism evidence="2 3">
    <name type="scientific">Salinicola corii</name>
    <dbReference type="NCBI Taxonomy" id="2606937"/>
    <lineage>
        <taxon>Bacteria</taxon>
        <taxon>Pseudomonadati</taxon>
        <taxon>Pseudomonadota</taxon>
        <taxon>Gammaproteobacteria</taxon>
        <taxon>Oceanospirillales</taxon>
        <taxon>Halomonadaceae</taxon>
        <taxon>Salinicola</taxon>
    </lineage>
</organism>
<proteinExistence type="predicted"/>
<accession>A0A640WDD3</accession>
<protein>
    <submittedName>
        <fullName evidence="2">Prepilin-type N-terminal cleavage/methylation domain-containing protein</fullName>
    </submittedName>
</protein>
<dbReference type="Pfam" id="PF07963">
    <property type="entry name" value="N_methyl"/>
    <property type="match status" value="1"/>
</dbReference>
<keyword evidence="1" id="KW-0472">Membrane</keyword>
<reference evidence="2 3" key="1">
    <citation type="submission" date="2019-08" db="EMBL/GenBank/DDBJ databases">
        <title>Bioinformatics analysis of the strain L3 and L5.</title>
        <authorList>
            <person name="Li X."/>
        </authorList>
    </citation>
    <scope>NUCLEOTIDE SEQUENCE [LARGE SCALE GENOMIC DNA]</scope>
    <source>
        <strain evidence="2 3">L3</strain>
    </source>
</reference>
<evidence type="ECO:0000313" key="3">
    <source>
        <dbReference type="Proteomes" id="UP000466024"/>
    </source>
</evidence>
<dbReference type="Proteomes" id="UP000466024">
    <property type="component" value="Unassembled WGS sequence"/>
</dbReference>
<dbReference type="NCBIfam" id="TIGR02532">
    <property type="entry name" value="IV_pilin_GFxxxE"/>
    <property type="match status" value="1"/>
</dbReference>